<organism evidence="1">
    <name type="scientific">Siphoviridae sp. ct0Xn2</name>
    <dbReference type="NCBI Taxonomy" id="2826267"/>
    <lineage>
        <taxon>Viruses</taxon>
        <taxon>Duplodnaviria</taxon>
        <taxon>Heunggongvirae</taxon>
        <taxon>Uroviricota</taxon>
        <taxon>Caudoviricetes</taxon>
    </lineage>
</organism>
<sequence>MPYLCGFQQFICDQHVTNQKILIIPNLMQYNAKKPQGLTPRGLNFILF</sequence>
<accession>A0A8S5MTN7</accession>
<reference evidence="1" key="1">
    <citation type="journal article" date="2021" name="Proc. Natl. Acad. Sci. U.S.A.">
        <title>A Catalog of Tens of Thousands of Viruses from Human Metagenomes Reveals Hidden Associations with Chronic Diseases.</title>
        <authorList>
            <person name="Tisza M.J."/>
            <person name="Buck C.B."/>
        </authorList>
    </citation>
    <scope>NUCLEOTIDE SEQUENCE</scope>
    <source>
        <strain evidence="1">Ct0Xn2</strain>
    </source>
</reference>
<name>A0A8S5MTN7_9CAUD</name>
<proteinExistence type="predicted"/>
<protein>
    <submittedName>
        <fullName evidence="1">Uncharacterized protein</fullName>
    </submittedName>
</protein>
<dbReference type="EMBL" id="BK014984">
    <property type="protein sequence ID" value="DAD85522.1"/>
    <property type="molecule type" value="Genomic_DNA"/>
</dbReference>
<evidence type="ECO:0000313" key="1">
    <source>
        <dbReference type="EMBL" id="DAD85522.1"/>
    </source>
</evidence>